<keyword evidence="1" id="KW-0012">Acyltransferase</keyword>
<organism evidence="1 2">
    <name type="scientific">Nocardiopsis suaedae</name>
    <dbReference type="NCBI Taxonomy" id="3018444"/>
    <lineage>
        <taxon>Bacteria</taxon>
        <taxon>Bacillati</taxon>
        <taxon>Actinomycetota</taxon>
        <taxon>Actinomycetes</taxon>
        <taxon>Streptosporangiales</taxon>
        <taxon>Nocardiopsidaceae</taxon>
        <taxon>Nocardiopsis</taxon>
    </lineage>
</organism>
<evidence type="ECO:0000313" key="2">
    <source>
        <dbReference type="Proteomes" id="UP001165685"/>
    </source>
</evidence>
<dbReference type="Gene3D" id="3.40.630.30">
    <property type="match status" value="1"/>
</dbReference>
<keyword evidence="2" id="KW-1185">Reference proteome</keyword>
<dbReference type="Proteomes" id="UP001165685">
    <property type="component" value="Unassembled WGS sequence"/>
</dbReference>
<sequence>MTAVVPGFDEKAWSLLEHGSPLQSPAWLRAMGGRLPGAPYTVTDGGDVGFFGAVVTDPDAYEAYNPRAVLWRDPPVFPVADPGRRARRLAELPDAPARALPALVLVAPGYLGDPAGRSADRAEAVGRCLSGAAAWGRANGMAALYVLYTRGAAAEKAVAGLGGVSFPLTERCAMPVWWDGWESYLAGLPSARRREVRRERRRAEEAGVEAVRVDPHAEFDRILHGRCSLLERYGQRADAEAERGRLERLLAEFGPGLTAYGARHDGELLSSCVAVRTGRTMHVVYSGASEAAERLPFAHFMAAYYAVVDHTGRSLLDEIDYGIGHAQGKLLRGCTPAPVRGHAVALDPAHADELRQAAALLSEPAPTAPAPP</sequence>
<reference evidence="1" key="1">
    <citation type="submission" date="2023-01" db="EMBL/GenBank/DDBJ databases">
        <title>Draft genome sequence of Nocardiopsis sp. LSu2-4 isolated from halophytes.</title>
        <authorList>
            <person name="Duangmal K."/>
            <person name="Chantavorakit T."/>
        </authorList>
    </citation>
    <scope>NUCLEOTIDE SEQUENCE</scope>
    <source>
        <strain evidence="1">LSu2-4</strain>
    </source>
</reference>
<protein>
    <submittedName>
        <fullName evidence="1">GNAT family N-acetyltransferase</fullName>
        <ecNumber evidence="1">2.3.1.-</ecNumber>
    </submittedName>
</protein>
<dbReference type="RefSeq" id="WP_270677306.1">
    <property type="nucleotide sequence ID" value="NZ_JAQFWP010000013.1"/>
</dbReference>
<dbReference type="EC" id="2.3.1.-" evidence="1"/>
<accession>A0ABT4TJG1</accession>
<dbReference type="Pfam" id="PF04339">
    <property type="entry name" value="FemAB_like"/>
    <property type="match status" value="1"/>
</dbReference>
<evidence type="ECO:0000313" key="1">
    <source>
        <dbReference type="EMBL" id="MDA2804736.1"/>
    </source>
</evidence>
<name>A0ABT4TJG1_9ACTN</name>
<comment type="caution">
    <text evidence="1">The sequence shown here is derived from an EMBL/GenBank/DDBJ whole genome shotgun (WGS) entry which is preliminary data.</text>
</comment>
<dbReference type="InterPro" id="IPR016181">
    <property type="entry name" value="Acyl_CoA_acyltransferase"/>
</dbReference>
<keyword evidence="1" id="KW-0808">Transferase</keyword>
<dbReference type="SUPFAM" id="SSF55729">
    <property type="entry name" value="Acyl-CoA N-acyltransferases (Nat)"/>
    <property type="match status" value="1"/>
</dbReference>
<gene>
    <name evidence="1" type="ORF">O4U47_09450</name>
</gene>
<dbReference type="InterPro" id="IPR007434">
    <property type="entry name" value="FemAB-like"/>
</dbReference>
<proteinExistence type="predicted"/>
<dbReference type="EMBL" id="JAQFWP010000013">
    <property type="protein sequence ID" value="MDA2804736.1"/>
    <property type="molecule type" value="Genomic_DNA"/>
</dbReference>
<dbReference type="GO" id="GO:0016746">
    <property type="term" value="F:acyltransferase activity"/>
    <property type="evidence" value="ECO:0007669"/>
    <property type="project" value="UniProtKB-KW"/>
</dbReference>